<evidence type="ECO:0008006" key="5">
    <source>
        <dbReference type="Google" id="ProtNLM"/>
    </source>
</evidence>
<accession>A0A7R9LGV4</accession>
<organism evidence="3">
    <name type="scientific">Oppiella nova</name>
    <dbReference type="NCBI Taxonomy" id="334625"/>
    <lineage>
        <taxon>Eukaryota</taxon>
        <taxon>Metazoa</taxon>
        <taxon>Ecdysozoa</taxon>
        <taxon>Arthropoda</taxon>
        <taxon>Chelicerata</taxon>
        <taxon>Arachnida</taxon>
        <taxon>Acari</taxon>
        <taxon>Acariformes</taxon>
        <taxon>Sarcoptiformes</taxon>
        <taxon>Oribatida</taxon>
        <taxon>Brachypylina</taxon>
        <taxon>Oppioidea</taxon>
        <taxon>Oppiidae</taxon>
        <taxon>Oppiella</taxon>
    </lineage>
</organism>
<gene>
    <name evidence="3" type="ORF">ONB1V03_LOCUS2414</name>
</gene>
<evidence type="ECO:0000259" key="1">
    <source>
        <dbReference type="Pfam" id="PF14727"/>
    </source>
</evidence>
<protein>
    <recommendedName>
        <fullName evidence="5">Protein PTHB1</fullName>
    </recommendedName>
</protein>
<dbReference type="PANTHER" id="PTHR20991:SF0">
    <property type="entry name" value="PROTEIN PTHB1"/>
    <property type="match status" value="1"/>
</dbReference>
<proteinExistence type="predicted"/>
<feature type="domain" description="PTHB1 N-terminal" evidence="1">
    <location>
        <begin position="730"/>
        <end position="985"/>
    </location>
</feature>
<evidence type="ECO:0000313" key="3">
    <source>
        <dbReference type="EMBL" id="CAD7640150.1"/>
    </source>
</evidence>
<keyword evidence="4" id="KW-1185">Reference proteome</keyword>
<dbReference type="OrthoDB" id="10262646at2759"/>
<dbReference type="InterPro" id="IPR026511">
    <property type="entry name" value="PTHB1"/>
</dbReference>
<sequence>MTLGPFGHIRGKDFLCVQSLDGNLVFYEQESLAFNRFLPNSLLPGAMIYIPHSDSFIVATPLWTIESYRYQVLAIANSDDNTNANSGTNNVHVKGRKVTPDWSLSLGESVIDMKAILLEKSNYYIIVLGERNLYSLKENGSIWFMKKLEFNPTCLTAYANDTNDAIISLIVTDVSTLIIYSNDRAMWATQLPFTPIAIQRAFFANLTGAVVCLSDEGLVCCGYLGTNPSIKIVSVPNIHSQFNYTESETELQELRTIINSHNLEGNKMDTTVVRNDVTINITDVQTISGVMNSKISNPLFKITIQLQTTSTANNVRLALEMHNSLVSEPNIITISSISNTSEPTLNEIVIYKNNLLFPASTKVDLIVNYTNEDDEHLVARHKLLDLQTRLADSATQFRAIQKRLLIKLKDRNPTPLNNLETLLKVSQTQINSFADKLIKATNDVNNKSSHLSCAVNLIFNLLVISKGTQTDSLKAIHSILTNYISHDIEEGWEERTELCLMTVLESYGKDVANATKINEQLTIPETSDTIKRLINILVNRIFKGENLSNKDMTREMKTNRNFTQNSIINEEEEYTEQLNQNLDQLVVNLNDCIAINAINNKSVDSPDGNQYFQSNHQIIGIIDGNPNETKVIAANELSAGFDDLNTFLATSLSPNQTQECDANEAKSWLNDSLIAYRAMAAFKKVMPNDTPSPTSDLFKDWWSVQSANGEHFGHYSLCVANIDNSISGSATAGVTEHGSAYNILLIYEHLLQRSAFNMTLGPFGHIRGKDFLCVQSLDGNLVFYEQESLAFNRFLPNSLLPGAMIYIPHSDSFIVATPLWTIESYRYQVLAIANSDDNTNANSGTNNVHVKGRKVTPDWSLSLGESVIDMKAILLEKSNYYIIVLGERNLYSLKENGSIWFMKKLEFNPTCLTAYANDTNDSIISLIVTDVSTLIIYSNDRAMWATQLPFTPIAIQRAFFANLMGAVVCLSDEGLVCCGYLGTNPSIKIVSVPNIHSQFNYTESETELQELRTIINSHNLEGNKMDTTVVRNDVTINITDVQTISGVMNSKISNPLFKITIQLQTTSTANNVRLALEMHNSLVSEPNIITIPSISNTSEPALNEIVIYKNNLLFPASTKVDLIVNYTNEDDEHLVARHKLLDLQTRLADSATQFRAIQKRLLIKLKDRNPTPLNNLETLLKVSQTQINSFADKLIKATNDVNNKSSHLSCAVNLIFNLLVISKGTQTDSLKAIHSILTNYISHDIEEGWEERTELCLMTVLESYGKDVANATKINEQLTIPETSDTIKRLINILVNRIFKGENLNNRDMTREMKTNRNFTQNSIINEEEEYTEQLSGDE</sequence>
<evidence type="ECO:0000313" key="4">
    <source>
        <dbReference type="Proteomes" id="UP000728032"/>
    </source>
</evidence>
<dbReference type="GO" id="GO:0034464">
    <property type="term" value="C:BBSome"/>
    <property type="evidence" value="ECO:0007669"/>
    <property type="project" value="InterPro"/>
</dbReference>
<feature type="domain" description="PTHB1 hairpin" evidence="2">
    <location>
        <begin position="1131"/>
        <end position="1220"/>
    </location>
</feature>
<feature type="domain" description="PTHB1 N-terminal" evidence="1">
    <location>
        <begin position="1"/>
        <end position="228"/>
    </location>
</feature>
<dbReference type="Pfam" id="PF14727">
    <property type="entry name" value="PHTB1_N"/>
    <property type="match status" value="2"/>
</dbReference>
<dbReference type="Pfam" id="PF23338">
    <property type="entry name" value="PTHB1_hp"/>
    <property type="match status" value="2"/>
</dbReference>
<dbReference type="EMBL" id="OC915372">
    <property type="protein sequence ID" value="CAD7640150.1"/>
    <property type="molecule type" value="Genomic_DNA"/>
</dbReference>
<name>A0A7R9LGV4_9ACAR</name>
<evidence type="ECO:0000259" key="2">
    <source>
        <dbReference type="Pfam" id="PF23338"/>
    </source>
</evidence>
<dbReference type="InterPro" id="IPR028073">
    <property type="entry name" value="PHTB1_N_dom"/>
</dbReference>
<dbReference type="EMBL" id="CAJPVJ010000547">
    <property type="protein sequence ID" value="CAG2162825.1"/>
    <property type="molecule type" value="Genomic_DNA"/>
</dbReference>
<dbReference type="PANTHER" id="PTHR20991">
    <property type="entry name" value="PARATHYROID HORMONE-RESPONSIVE B1 GENE"/>
    <property type="match status" value="1"/>
</dbReference>
<dbReference type="GO" id="GO:0016020">
    <property type="term" value="C:membrane"/>
    <property type="evidence" value="ECO:0007669"/>
    <property type="project" value="TreeGrafter"/>
</dbReference>
<dbReference type="GO" id="GO:0060271">
    <property type="term" value="P:cilium assembly"/>
    <property type="evidence" value="ECO:0007669"/>
    <property type="project" value="TreeGrafter"/>
</dbReference>
<dbReference type="InterPro" id="IPR055363">
    <property type="entry name" value="PTHB1_hp_dom"/>
</dbReference>
<feature type="domain" description="PTHB1 hairpin" evidence="2">
    <location>
        <begin position="374"/>
        <end position="463"/>
    </location>
</feature>
<dbReference type="Proteomes" id="UP000728032">
    <property type="component" value="Unassembled WGS sequence"/>
</dbReference>
<reference evidence="3" key="1">
    <citation type="submission" date="2020-11" db="EMBL/GenBank/DDBJ databases">
        <authorList>
            <person name="Tran Van P."/>
        </authorList>
    </citation>
    <scope>NUCLEOTIDE SEQUENCE</scope>
</reference>